<keyword evidence="3" id="KW-1185">Reference proteome</keyword>
<accession>A0ABZ0BBX2</accession>
<feature type="domain" description="Fe/B12 periplasmic-binding" evidence="1">
    <location>
        <begin position="7"/>
        <end position="294"/>
    </location>
</feature>
<dbReference type="CDD" id="cd01144">
    <property type="entry name" value="BtuF"/>
    <property type="match status" value="1"/>
</dbReference>
<protein>
    <submittedName>
        <fullName evidence="2">Cobalamin-binding protein</fullName>
    </submittedName>
</protein>
<dbReference type="PANTHER" id="PTHR42860">
    <property type="entry name" value="VITAMIN B12-BINDING PROTEIN"/>
    <property type="match status" value="1"/>
</dbReference>
<name>A0ABZ0BBX2_9SPHN</name>
<evidence type="ECO:0000259" key="1">
    <source>
        <dbReference type="PROSITE" id="PS50983"/>
    </source>
</evidence>
<evidence type="ECO:0000313" key="3">
    <source>
        <dbReference type="Proteomes" id="UP001302249"/>
    </source>
</evidence>
<proteinExistence type="predicted"/>
<dbReference type="Pfam" id="PF01497">
    <property type="entry name" value="Peripla_BP_2"/>
    <property type="match status" value="1"/>
</dbReference>
<dbReference type="Gene3D" id="3.40.50.1980">
    <property type="entry name" value="Nitrogenase molybdenum iron protein domain"/>
    <property type="match status" value="2"/>
</dbReference>
<reference evidence="2 3" key="1">
    <citation type="submission" date="2023-09" db="EMBL/GenBank/DDBJ databases">
        <authorList>
            <person name="Rey-Velasco X."/>
        </authorList>
    </citation>
    <scope>NUCLEOTIDE SEQUENCE [LARGE SCALE GENOMIC DNA]</scope>
    <source>
        <strain evidence="2 3">W311</strain>
    </source>
</reference>
<dbReference type="EMBL" id="CP135076">
    <property type="protein sequence ID" value="WNO54884.1"/>
    <property type="molecule type" value="Genomic_DNA"/>
</dbReference>
<dbReference type="PROSITE" id="PS50983">
    <property type="entry name" value="FE_B12_PBP"/>
    <property type="match status" value="1"/>
</dbReference>
<dbReference type="InterPro" id="IPR051030">
    <property type="entry name" value="Vitamin_B12-ABC_binding"/>
</dbReference>
<sequence>MAGARPRIVSLLPSATEIACALGFRDALVGRSHECDWPEGVSDLPVVTRSKLAKGLRSGAIEARVQAIVGAGLSVYEVDTDLLRALEPDVILTQTQCAVCAVTPDDLQAALDDWTGAAPRLISLAPDDLDDVWQDFRNVGAALCAQDRAERVIGDCRVRLDAVQAAVADRPRPRVAAIEWIDPLMVAGNWVPELIALAGGESLLATPGEHSPAIAWADLVEADPDVVALMPCGFRIPQTLAELDALTGRPEWRDMRAVRSGRVFATDGQYFFNRPGPRLVESAEILAQLMHSDLHAFGHGGEAWRRVAVQDREPAWQSGG</sequence>
<dbReference type="PANTHER" id="PTHR42860:SF3">
    <property type="entry name" value="FE_B12 PERIPLASMIC-BINDING DOMAIN-CONTAINING PROTEIN"/>
    <property type="match status" value="1"/>
</dbReference>
<dbReference type="InterPro" id="IPR002491">
    <property type="entry name" value="ABC_transptr_periplasmic_BD"/>
</dbReference>
<dbReference type="Proteomes" id="UP001302249">
    <property type="component" value="Chromosome"/>
</dbReference>
<dbReference type="RefSeq" id="WP_313917872.1">
    <property type="nucleotide sequence ID" value="NZ_CP135076.1"/>
</dbReference>
<dbReference type="SUPFAM" id="SSF53807">
    <property type="entry name" value="Helical backbone' metal receptor"/>
    <property type="match status" value="1"/>
</dbReference>
<organism evidence="2 3">
    <name type="scientific">Stakelama saccharophila</name>
    <dbReference type="NCBI Taxonomy" id="3075605"/>
    <lineage>
        <taxon>Bacteria</taxon>
        <taxon>Pseudomonadati</taxon>
        <taxon>Pseudomonadota</taxon>
        <taxon>Alphaproteobacteria</taxon>
        <taxon>Sphingomonadales</taxon>
        <taxon>Sphingomonadaceae</taxon>
        <taxon>Stakelama</taxon>
    </lineage>
</organism>
<evidence type="ECO:0000313" key="2">
    <source>
        <dbReference type="EMBL" id="WNO54884.1"/>
    </source>
</evidence>
<gene>
    <name evidence="2" type="ORF">RPR59_06465</name>
</gene>